<organism evidence="5 6">
    <name type="scientific">Silurus asotus</name>
    <name type="common">Amur catfish</name>
    <name type="synonym">Parasilurus asotus</name>
    <dbReference type="NCBI Taxonomy" id="30991"/>
    <lineage>
        <taxon>Eukaryota</taxon>
        <taxon>Metazoa</taxon>
        <taxon>Chordata</taxon>
        <taxon>Craniata</taxon>
        <taxon>Vertebrata</taxon>
        <taxon>Euteleostomi</taxon>
        <taxon>Actinopterygii</taxon>
        <taxon>Neopterygii</taxon>
        <taxon>Teleostei</taxon>
        <taxon>Ostariophysi</taxon>
        <taxon>Siluriformes</taxon>
        <taxon>Siluridae</taxon>
        <taxon>Silurus</taxon>
    </lineage>
</organism>
<evidence type="ECO:0000256" key="3">
    <source>
        <dbReference type="SAM" id="Coils"/>
    </source>
</evidence>
<comment type="caution">
    <text evidence="5">The sequence shown here is derived from an EMBL/GenBank/DDBJ whole genome shotgun (WGS) entry which is preliminary data.</text>
</comment>
<feature type="binding site" evidence="1">
    <location>
        <position position="72"/>
    </location>
    <ligand>
        <name>Zn(2+)</name>
        <dbReference type="ChEBI" id="CHEBI:29105"/>
        <note>catalytic</note>
    </ligand>
</feature>
<dbReference type="InterPro" id="IPR001506">
    <property type="entry name" value="Peptidase_M12A"/>
</dbReference>
<keyword evidence="6" id="KW-1185">Reference proteome</keyword>
<dbReference type="InterPro" id="IPR006026">
    <property type="entry name" value="Peptidase_Metallo"/>
</dbReference>
<dbReference type="SMART" id="SM00235">
    <property type="entry name" value="ZnMc"/>
    <property type="match status" value="1"/>
</dbReference>
<feature type="coiled-coil region" evidence="3">
    <location>
        <begin position="3"/>
        <end position="37"/>
    </location>
</feature>
<keyword evidence="1 2" id="KW-0482">Metalloprotease</keyword>
<feature type="domain" description="Peptidase M12A" evidence="4">
    <location>
        <begin position="1"/>
        <end position="156"/>
    </location>
</feature>
<gene>
    <name evidence="5" type="ORF">C0J50_11109</name>
</gene>
<dbReference type="PANTHER" id="PTHR10127:SF839">
    <property type="entry name" value="HATCHING ENZYME 1.2-RELATED"/>
    <property type="match status" value="1"/>
</dbReference>
<evidence type="ECO:0000313" key="5">
    <source>
        <dbReference type="EMBL" id="KAI5614755.1"/>
    </source>
</evidence>
<dbReference type="Gene3D" id="3.40.390.10">
    <property type="entry name" value="Collagenase (Catalytic Domain)"/>
    <property type="match status" value="1"/>
</dbReference>
<dbReference type="InterPro" id="IPR024079">
    <property type="entry name" value="MetalloPept_cat_dom_sf"/>
</dbReference>
<evidence type="ECO:0000256" key="2">
    <source>
        <dbReference type="RuleBase" id="RU361183"/>
    </source>
</evidence>
<protein>
    <recommendedName>
        <fullName evidence="2">Metalloendopeptidase</fullName>
        <ecNumber evidence="2">3.4.24.-</ecNumber>
    </recommendedName>
</protein>
<keyword evidence="1 2" id="KW-0645">Protease</keyword>
<dbReference type="EMBL" id="MU557686">
    <property type="protein sequence ID" value="KAI5614755.1"/>
    <property type="molecule type" value="Genomic_DNA"/>
</dbReference>
<dbReference type="PRINTS" id="PR00480">
    <property type="entry name" value="ASTACIN"/>
</dbReference>
<dbReference type="EC" id="3.4.24.-" evidence="2"/>
<dbReference type="Pfam" id="PF01400">
    <property type="entry name" value="Astacin"/>
    <property type="match status" value="1"/>
</dbReference>
<evidence type="ECO:0000313" key="6">
    <source>
        <dbReference type="Proteomes" id="UP001205998"/>
    </source>
</evidence>
<feature type="binding site" evidence="1">
    <location>
        <position position="66"/>
    </location>
    <ligand>
        <name>Zn(2+)</name>
        <dbReference type="ChEBI" id="CHEBI:29105"/>
        <note>catalytic</note>
    </ligand>
</feature>
<dbReference type="AlphaFoldDB" id="A0AAD5FFD3"/>
<sequence>MEMDLLQLQMEEKRLLIKKAALEIELLEHRLKAQVQAATLMWAKQAVSLSRFGCVDQGIVKHELNHALGFYHKHVRSDRDKYVTINWENIDPTTASNFDLKNTNNDDYSVMHYGNTAFSINGLDTITPTSDPSVKIGQRQELPTRDIKRINIFYNC</sequence>
<name>A0AAD5FFD3_SILAS</name>
<dbReference type="PROSITE" id="PS51864">
    <property type="entry name" value="ASTACIN"/>
    <property type="match status" value="1"/>
</dbReference>
<accession>A0AAD5FFD3</accession>
<dbReference type="SUPFAM" id="SSF55486">
    <property type="entry name" value="Metalloproteases ('zincins'), catalytic domain"/>
    <property type="match status" value="1"/>
</dbReference>
<dbReference type="GO" id="GO:0008270">
    <property type="term" value="F:zinc ion binding"/>
    <property type="evidence" value="ECO:0007669"/>
    <property type="project" value="UniProtKB-UniRule"/>
</dbReference>
<feature type="binding site" evidence="1">
    <location>
        <position position="62"/>
    </location>
    <ligand>
        <name>Zn(2+)</name>
        <dbReference type="ChEBI" id="CHEBI:29105"/>
        <note>catalytic</note>
    </ligand>
</feature>
<keyword evidence="1 2" id="KW-0378">Hydrolase</keyword>
<evidence type="ECO:0000256" key="1">
    <source>
        <dbReference type="PROSITE-ProRule" id="PRU01211"/>
    </source>
</evidence>
<dbReference type="Proteomes" id="UP001205998">
    <property type="component" value="Unassembled WGS sequence"/>
</dbReference>
<dbReference type="GO" id="GO:0004222">
    <property type="term" value="F:metalloendopeptidase activity"/>
    <property type="evidence" value="ECO:0007669"/>
    <property type="project" value="UniProtKB-UniRule"/>
</dbReference>
<keyword evidence="1 2" id="KW-0862">Zinc</keyword>
<dbReference type="GO" id="GO:0006508">
    <property type="term" value="P:proteolysis"/>
    <property type="evidence" value="ECO:0007669"/>
    <property type="project" value="UniProtKB-KW"/>
</dbReference>
<keyword evidence="1 2" id="KW-0479">Metal-binding</keyword>
<dbReference type="PANTHER" id="PTHR10127">
    <property type="entry name" value="DISCOIDIN, CUB, EGF, LAMININ , AND ZINC METALLOPROTEASE DOMAIN CONTAINING"/>
    <property type="match status" value="1"/>
</dbReference>
<evidence type="ECO:0000259" key="4">
    <source>
        <dbReference type="PROSITE" id="PS51864"/>
    </source>
</evidence>
<keyword evidence="3" id="KW-0175">Coiled coil</keyword>
<proteinExistence type="predicted"/>
<comment type="cofactor">
    <cofactor evidence="1 2">
        <name>Zn(2+)</name>
        <dbReference type="ChEBI" id="CHEBI:29105"/>
    </cofactor>
    <text evidence="1 2">Binds 1 zinc ion per subunit.</text>
</comment>
<comment type="caution">
    <text evidence="1">Lacks conserved residue(s) required for the propagation of feature annotation.</text>
</comment>
<feature type="active site" evidence="1">
    <location>
        <position position="63"/>
    </location>
</feature>
<reference evidence="5" key="1">
    <citation type="submission" date="2018-07" db="EMBL/GenBank/DDBJ databases">
        <title>Comparative genomics of catfishes provides insights into carnivory and benthic adaptation.</title>
        <authorList>
            <person name="Zhang Y."/>
            <person name="Wang D."/>
            <person name="Peng Z."/>
            <person name="Zheng S."/>
            <person name="Shao F."/>
            <person name="Tao W."/>
        </authorList>
    </citation>
    <scope>NUCLEOTIDE SEQUENCE</scope>
    <source>
        <strain evidence="5">Chongqing</strain>
    </source>
</reference>